<reference evidence="1" key="1">
    <citation type="submission" date="2021-10" db="EMBL/GenBank/DDBJ databases">
        <authorList>
            <person name="Mesa V."/>
        </authorList>
    </citation>
    <scope>NUCLEOTIDE SEQUENCE</scope>
    <source>
        <strain evidence="1">CC3_PB</strain>
    </source>
</reference>
<sequence length="105" mass="12230">MRKSLLFILTFIFSNIPEVSSEKHSDLNILFKNRENMLRSKLGAQILSIYCTDEQSQSEKLFFEFIIGGVLKVLRLHKKDADDRILIETVSRIINLLGENIEQFK</sequence>
<evidence type="ECO:0000313" key="2">
    <source>
        <dbReference type="EMBL" id="CAI3654011.1"/>
    </source>
</evidence>
<dbReference type="EMBL" id="CAMTCP010000253">
    <property type="protein sequence ID" value="CAI3654011.1"/>
    <property type="molecule type" value="Genomic_DNA"/>
</dbReference>
<evidence type="ECO:0000313" key="1">
    <source>
        <dbReference type="EMBL" id="CAG9701587.1"/>
    </source>
</evidence>
<proteinExistence type="predicted"/>
<evidence type="ECO:0000313" key="3">
    <source>
        <dbReference type="Proteomes" id="UP000789738"/>
    </source>
</evidence>
<accession>A0AA86JJR6</accession>
<organism evidence="1 3">
    <name type="scientific">Clostridium neonatale</name>
    <dbReference type="NCBI Taxonomy" id="137838"/>
    <lineage>
        <taxon>Bacteria</taxon>
        <taxon>Bacillati</taxon>
        <taxon>Bacillota</taxon>
        <taxon>Clostridia</taxon>
        <taxon>Eubacteriales</taxon>
        <taxon>Clostridiaceae</taxon>
        <taxon>Clostridium</taxon>
    </lineage>
</organism>
<gene>
    <name evidence="2" type="ORF">CNEO2_540045</name>
    <name evidence="1" type="ORF">CNEO_10121</name>
</gene>
<dbReference type="Proteomes" id="UP001189143">
    <property type="component" value="Unassembled WGS sequence"/>
</dbReference>
<comment type="caution">
    <text evidence="1">The sequence shown here is derived from an EMBL/GenBank/DDBJ whole genome shotgun (WGS) entry which is preliminary data.</text>
</comment>
<reference evidence="2" key="2">
    <citation type="submission" date="2022-10" db="EMBL/GenBank/DDBJ databases">
        <authorList>
            <person name="Aires J."/>
            <person name="Mesa V."/>
        </authorList>
    </citation>
    <scope>NUCLEOTIDE SEQUENCE</scope>
    <source>
        <strain evidence="2">Clostridium neonatale JD116</strain>
    </source>
</reference>
<protein>
    <submittedName>
        <fullName evidence="1">Uncharacterized protein</fullName>
    </submittedName>
</protein>
<name>A0AA86JJR6_9CLOT</name>
<dbReference type="Proteomes" id="UP000789738">
    <property type="component" value="Unassembled WGS sequence"/>
</dbReference>
<dbReference type="EMBL" id="CAKJVE010000001">
    <property type="protein sequence ID" value="CAG9701587.1"/>
    <property type="molecule type" value="Genomic_DNA"/>
</dbReference>
<dbReference type="AlphaFoldDB" id="A0AA86JJR6"/>